<dbReference type="InterPro" id="IPR003136">
    <property type="entry name" value="Cytidylate_kin"/>
</dbReference>
<evidence type="ECO:0000259" key="15">
    <source>
        <dbReference type="Pfam" id="PF00275"/>
    </source>
</evidence>
<feature type="binding site" evidence="13">
    <location>
        <position position="65"/>
    </location>
    <ligand>
        <name>phosphoenolpyruvate</name>
        <dbReference type="ChEBI" id="CHEBI:58702"/>
    </ligand>
</feature>
<evidence type="ECO:0000256" key="10">
    <source>
        <dbReference type="ARBA" id="ARBA00044633"/>
    </source>
</evidence>
<feature type="domain" description="Enolpyruvate transferase" evidence="15">
    <location>
        <begin position="55"/>
        <end position="477"/>
    </location>
</feature>
<dbReference type="EC" id="2.7.4.25" evidence="14"/>
<dbReference type="CDD" id="cd02020">
    <property type="entry name" value="CMPK"/>
    <property type="match status" value="1"/>
</dbReference>
<dbReference type="Pfam" id="PF00275">
    <property type="entry name" value="EPSP_synthase"/>
    <property type="match status" value="1"/>
</dbReference>
<feature type="binding site" evidence="13">
    <location>
        <position position="244"/>
    </location>
    <ligand>
        <name>3-phosphoshikimate</name>
        <dbReference type="ChEBI" id="CHEBI:145989"/>
    </ligand>
</feature>
<keyword evidence="4 13" id="KW-0028">Amino-acid biosynthesis</keyword>
<feature type="active site" description="Proton acceptor" evidence="13">
    <location>
        <position position="368"/>
    </location>
</feature>
<keyword evidence="8 14" id="KW-0067">ATP-binding</keyword>
<dbReference type="CDD" id="cd01556">
    <property type="entry name" value="EPSP_synthase"/>
    <property type="match status" value="1"/>
</dbReference>
<dbReference type="InterPro" id="IPR036968">
    <property type="entry name" value="Enolpyruvate_Tfrase_sf"/>
</dbReference>
<keyword evidence="13" id="KW-0963">Cytoplasm</keyword>
<sequence length="708" mass="75878">MLAVAQATPVLCALIERLSMALSGTVDSFTPSETNLFVPNVFDTEFLDIPALAAASGTVRLPGSKSISNRVLLLAALCQGTTVVHDLLDSDDTRVMLQALRQLGCGVALEGTRAVIDGIGGQLPQRQAKLFLGNAGTAMRPLTAALAVLGGDYELSGIARMHERPIGDLVDALRALGCHIDYTGQPGFPPLHIGEPTLKLDAPVPVRGDVSSQFLTALLLALPLAAGRTGASDIVIEVVGELISRPYVEITLKLMARFGIEVKRQDWQRFVIPAGSRYQSPGEIHVEADASSASYFIALGAIASDTSGGQTGVRIEGVGQESIQGDIRFVEAAALMGAQAKSGPNWLEVSRGSWPLKAIDLDCNHIPDAAMTLAVMALYADGPSILRNIASWRVKETDRIAAMAKELRKLGAEVQEGPDFIRITPPLAWRAASLHTYDDHRMAMCGSLAAFNPAGLPVRIEDPKCVAKTFPEYFETLFGVTRVAASVPVICIDGPTASGKGTLAGELAKRLGYHYLDSGALYRLTAFAARQQNFELDAAHEALIADMARKLPVRFESGNIWLAGQDVTEAIRTEAAGMDASRVSALPGVRQALLDLQRSFARLPGLVADGRDMGTVIFPQAPLKVYLTADAAQRAERRHKQLISKGIEVKISTLRADLEARDEQDKSRSAAPLKPAQDALLLDNSSLTIEASVNQVFDWWQARQPFAT</sequence>
<dbReference type="PROSITE" id="PS00104">
    <property type="entry name" value="EPSP_SYNTHASE_1"/>
    <property type="match status" value="1"/>
</dbReference>
<evidence type="ECO:0000313" key="18">
    <source>
        <dbReference type="Proteomes" id="UP001549320"/>
    </source>
</evidence>
<dbReference type="InterPro" id="IPR011994">
    <property type="entry name" value="Cytidylate_kinase_dom"/>
</dbReference>
<dbReference type="InterPro" id="IPR013792">
    <property type="entry name" value="RNA3'P_cycl/enolpyr_Trfase_a/b"/>
</dbReference>
<feature type="binding site" evidence="13">
    <location>
        <position position="66"/>
    </location>
    <ligand>
        <name>3-phosphoshikimate</name>
        <dbReference type="ChEBI" id="CHEBI:145989"/>
    </ligand>
</feature>
<organism evidence="17 18">
    <name type="scientific">Ottowia thiooxydans</name>
    <dbReference type="NCBI Taxonomy" id="219182"/>
    <lineage>
        <taxon>Bacteria</taxon>
        <taxon>Pseudomonadati</taxon>
        <taxon>Pseudomonadota</taxon>
        <taxon>Betaproteobacteria</taxon>
        <taxon>Burkholderiales</taxon>
        <taxon>Comamonadaceae</taxon>
        <taxon>Ottowia</taxon>
    </lineage>
</organism>
<evidence type="ECO:0000256" key="5">
    <source>
        <dbReference type="ARBA" id="ARBA00022679"/>
    </source>
</evidence>
<feature type="binding site" evidence="13">
    <location>
        <position position="211"/>
    </location>
    <ligand>
        <name>3-phosphoshikimate</name>
        <dbReference type="ChEBI" id="CHEBI:145989"/>
    </ligand>
</feature>
<dbReference type="NCBIfam" id="TIGR00017">
    <property type="entry name" value="cmk"/>
    <property type="match status" value="1"/>
</dbReference>
<feature type="binding site" evidence="13">
    <location>
        <position position="399"/>
    </location>
    <ligand>
        <name>phosphoenolpyruvate</name>
        <dbReference type="ChEBI" id="CHEBI:58702"/>
    </ligand>
</feature>
<evidence type="ECO:0000259" key="16">
    <source>
        <dbReference type="Pfam" id="PF02224"/>
    </source>
</evidence>
<comment type="catalytic activity">
    <reaction evidence="11 14">
        <text>dCMP + ATP = dCDP + ADP</text>
        <dbReference type="Rhea" id="RHEA:25094"/>
        <dbReference type="ChEBI" id="CHEBI:30616"/>
        <dbReference type="ChEBI" id="CHEBI:57566"/>
        <dbReference type="ChEBI" id="CHEBI:58593"/>
        <dbReference type="ChEBI" id="CHEBI:456216"/>
        <dbReference type="EC" id="2.7.4.25"/>
    </reaction>
</comment>
<comment type="catalytic activity">
    <reaction evidence="12 14">
        <text>CMP + ATP = CDP + ADP</text>
        <dbReference type="Rhea" id="RHEA:11600"/>
        <dbReference type="ChEBI" id="CHEBI:30616"/>
        <dbReference type="ChEBI" id="CHEBI:58069"/>
        <dbReference type="ChEBI" id="CHEBI:60377"/>
        <dbReference type="ChEBI" id="CHEBI:456216"/>
        <dbReference type="EC" id="2.7.4.25"/>
    </reaction>
</comment>
<feature type="binding site" evidence="13">
    <location>
        <position position="212"/>
    </location>
    <ligand>
        <name>3-phosphoshikimate</name>
        <dbReference type="ChEBI" id="CHEBI:145989"/>
    </ligand>
</feature>
<evidence type="ECO:0000256" key="12">
    <source>
        <dbReference type="ARBA" id="ARBA00048478"/>
    </source>
</evidence>
<keyword evidence="6 14" id="KW-0547">Nucleotide-binding</keyword>
<evidence type="ECO:0000256" key="1">
    <source>
        <dbReference type="ARBA" id="ARBA00004811"/>
    </source>
</evidence>
<comment type="similarity">
    <text evidence="2 14">Belongs to the cytidylate kinase family. Type 1 subfamily.</text>
</comment>
<comment type="catalytic activity">
    <reaction evidence="10">
        <text>3-phosphoshikimate + phosphoenolpyruvate = 5-O-(1-carboxyvinyl)-3-phosphoshikimate + phosphate</text>
        <dbReference type="Rhea" id="RHEA:21256"/>
        <dbReference type="ChEBI" id="CHEBI:43474"/>
        <dbReference type="ChEBI" id="CHEBI:57701"/>
        <dbReference type="ChEBI" id="CHEBI:58702"/>
        <dbReference type="ChEBI" id="CHEBI:145989"/>
        <dbReference type="EC" id="2.5.1.19"/>
    </reaction>
    <physiologicalReaction direction="left-to-right" evidence="10">
        <dbReference type="Rhea" id="RHEA:21257"/>
    </physiologicalReaction>
</comment>
<keyword evidence="7 14" id="KW-0418">Kinase</keyword>
<dbReference type="NCBIfam" id="TIGR01356">
    <property type="entry name" value="aroA"/>
    <property type="match status" value="1"/>
</dbReference>
<keyword evidence="9 13" id="KW-0057">Aromatic amino acid biosynthesis</keyword>
<dbReference type="Gene3D" id="3.40.50.300">
    <property type="entry name" value="P-loop containing nucleotide triphosphate hydrolases"/>
    <property type="match status" value="1"/>
</dbReference>
<keyword evidence="5 13" id="KW-0808">Transferase</keyword>
<feature type="binding site" evidence="13">
    <location>
        <position position="136"/>
    </location>
    <ligand>
        <name>phosphoenolpyruvate</name>
        <dbReference type="ChEBI" id="CHEBI:58702"/>
    </ligand>
</feature>
<evidence type="ECO:0000256" key="11">
    <source>
        <dbReference type="ARBA" id="ARBA00047615"/>
    </source>
</evidence>
<feature type="binding site" evidence="13">
    <location>
        <position position="468"/>
    </location>
    <ligand>
        <name>phosphoenolpyruvate</name>
        <dbReference type="ChEBI" id="CHEBI:58702"/>
    </ligand>
</feature>
<dbReference type="InterPro" id="IPR001986">
    <property type="entry name" value="Enolpyruvate_Tfrase_dom"/>
</dbReference>
<feature type="binding site" evidence="13">
    <location>
        <position position="368"/>
    </location>
    <ligand>
        <name>3-phosphoshikimate</name>
        <dbReference type="ChEBI" id="CHEBI:145989"/>
    </ligand>
</feature>
<evidence type="ECO:0000256" key="14">
    <source>
        <dbReference type="HAMAP-Rule" id="MF_00238"/>
    </source>
</evidence>
<comment type="subunit">
    <text evidence="13">Monomer.</text>
</comment>
<dbReference type="HAMAP" id="MF_00238">
    <property type="entry name" value="Cytidyl_kinase_type1"/>
    <property type="match status" value="1"/>
</dbReference>
<name>A0ABV2QCY9_9BURK</name>
<feature type="binding site" evidence="13">
    <location>
        <position position="65"/>
    </location>
    <ligand>
        <name>3-phosphoshikimate</name>
        <dbReference type="ChEBI" id="CHEBI:145989"/>
    </ligand>
</feature>
<dbReference type="InterPro" id="IPR023193">
    <property type="entry name" value="EPSP_synthase_CS"/>
</dbReference>
<evidence type="ECO:0000256" key="13">
    <source>
        <dbReference type="HAMAP-Rule" id="MF_00210"/>
    </source>
</evidence>
<dbReference type="HAMAP" id="MF_00210">
    <property type="entry name" value="EPSP_synth"/>
    <property type="match status" value="1"/>
</dbReference>
<reference evidence="17 18" key="1">
    <citation type="submission" date="2024-06" db="EMBL/GenBank/DDBJ databases">
        <title>Sorghum-associated microbial communities from plants grown in Nebraska, USA.</title>
        <authorList>
            <person name="Schachtman D."/>
        </authorList>
    </citation>
    <scope>NUCLEOTIDE SEQUENCE [LARGE SCALE GENOMIC DNA]</scope>
    <source>
        <strain evidence="17 18">2709</strain>
    </source>
</reference>
<accession>A0ABV2QCY9</accession>
<feature type="binding site" evidence="13">
    <location>
        <position position="164"/>
    </location>
    <ligand>
        <name>phosphoenolpyruvate</name>
        <dbReference type="ChEBI" id="CHEBI:58702"/>
    </ligand>
</feature>
<comment type="subcellular location">
    <subcellularLocation>
        <location evidence="13">Cytoplasm</location>
    </subcellularLocation>
</comment>
<comment type="caution">
    <text evidence="17">The sequence shown here is derived from an EMBL/GenBank/DDBJ whole genome shotgun (WGS) entry which is preliminary data.</text>
</comment>
<comment type="pathway">
    <text evidence="1 13">Metabolic intermediate biosynthesis; chorismate biosynthesis; chorismate from D-erythrose 4-phosphate and phosphoenolpyruvate: step 6/7.</text>
</comment>
<dbReference type="InterPro" id="IPR027417">
    <property type="entry name" value="P-loop_NTPase"/>
</dbReference>
<evidence type="ECO:0000256" key="2">
    <source>
        <dbReference type="ARBA" id="ARBA00009427"/>
    </source>
</evidence>
<keyword evidence="18" id="KW-1185">Reference proteome</keyword>
<comment type="similarity">
    <text evidence="3 13">Belongs to the EPSP synthase family.</text>
</comment>
<feature type="domain" description="Cytidylate kinase" evidence="16">
    <location>
        <begin position="490"/>
        <end position="698"/>
    </location>
</feature>
<feature type="binding site" evidence="13">
    <location>
        <position position="441"/>
    </location>
    <ligand>
        <name>phosphoenolpyruvate</name>
        <dbReference type="ChEBI" id="CHEBI:58702"/>
    </ligand>
</feature>
<dbReference type="Gene3D" id="3.65.10.10">
    <property type="entry name" value="Enolpyruvate transferase domain"/>
    <property type="match status" value="2"/>
</dbReference>
<dbReference type="EMBL" id="JBEPSH010000008">
    <property type="protein sequence ID" value="MET4578904.1"/>
    <property type="molecule type" value="Genomic_DNA"/>
</dbReference>
<evidence type="ECO:0000256" key="3">
    <source>
        <dbReference type="ARBA" id="ARBA00009948"/>
    </source>
</evidence>
<feature type="binding site" evidence="13">
    <location>
        <position position="395"/>
    </location>
    <ligand>
        <name>3-phosphoshikimate</name>
        <dbReference type="ChEBI" id="CHEBI:145989"/>
    </ligand>
</feature>
<dbReference type="EC" id="2.5.1.19" evidence="13"/>
<dbReference type="SUPFAM" id="SSF52540">
    <property type="entry name" value="P-loop containing nucleoside triphosphate hydrolases"/>
    <property type="match status" value="1"/>
</dbReference>
<evidence type="ECO:0000256" key="8">
    <source>
        <dbReference type="ARBA" id="ARBA00022840"/>
    </source>
</evidence>
<dbReference type="Pfam" id="PF02224">
    <property type="entry name" value="Cytidylate_kin"/>
    <property type="match status" value="1"/>
</dbReference>
<feature type="binding site" evidence="13">
    <location>
        <position position="213"/>
    </location>
    <ligand>
        <name>3-phosphoshikimate</name>
        <dbReference type="ChEBI" id="CHEBI:145989"/>
    </ligand>
</feature>
<comment type="function">
    <text evidence="13">Catalyzes the transfer of the enolpyruvyl moiety of phosphoenolpyruvate (PEP) to the 5-hydroxyl of shikimate-3-phosphate (S3P) to produce enolpyruvyl shikimate-3-phosphate and inorganic phosphate.</text>
</comment>
<evidence type="ECO:0000313" key="17">
    <source>
        <dbReference type="EMBL" id="MET4578904.1"/>
    </source>
</evidence>
<dbReference type="PANTHER" id="PTHR21090">
    <property type="entry name" value="AROM/DEHYDROQUINATE SYNTHASE"/>
    <property type="match status" value="1"/>
</dbReference>
<comment type="caution">
    <text evidence="13">Lacks conserved residue(s) required for the propagation of feature annotation.</text>
</comment>
<dbReference type="SUPFAM" id="SSF55205">
    <property type="entry name" value="EPT/RTPC-like"/>
    <property type="match status" value="1"/>
</dbReference>
<feature type="binding site" evidence="14">
    <location>
        <begin position="494"/>
        <end position="502"/>
    </location>
    <ligand>
        <name>ATP</name>
        <dbReference type="ChEBI" id="CHEBI:30616"/>
    </ligand>
</feature>
<proteinExistence type="inferred from homology"/>
<gene>
    <name evidence="14" type="primary">cmk</name>
    <name evidence="13" type="synonym">aroA</name>
    <name evidence="17" type="ORF">ABIE13_004027</name>
</gene>
<dbReference type="GO" id="GO:0003866">
    <property type="term" value="F:3-phosphoshikimate 1-carboxyvinyltransferase activity"/>
    <property type="evidence" value="ECO:0007669"/>
    <property type="project" value="UniProtKB-EC"/>
</dbReference>
<feature type="binding site" evidence="13">
    <location>
        <position position="70"/>
    </location>
    <ligand>
        <name>3-phosphoshikimate</name>
        <dbReference type="ChEBI" id="CHEBI:145989"/>
    </ligand>
</feature>
<feature type="binding site" evidence="13">
    <location>
        <position position="213"/>
    </location>
    <ligand>
        <name>phosphoenolpyruvate</name>
        <dbReference type="ChEBI" id="CHEBI:58702"/>
    </ligand>
</feature>
<evidence type="ECO:0000256" key="9">
    <source>
        <dbReference type="ARBA" id="ARBA00023141"/>
    </source>
</evidence>
<dbReference type="Proteomes" id="UP001549320">
    <property type="component" value="Unassembled WGS sequence"/>
</dbReference>
<evidence type="ECO:0000256" key="7">
    <source>
        <dbReference type="ARBA" id="ARBA00022777"/>
    </source>
</evidence>
<dbReference type="PANTHER" id="PTHR21090:SF5">
    <property type="entry name" value="PENTAFUNCTIONAL AROM POLYPEPTIDE"/>
    <property type="match status" value="1"/>
</dbReference>
<evidence type="ECO:0000256" key="4">
    <source>
        <dbReference type="ARBA" id="ARBA00022605"/>
    </source>
</evidence>
<dbReference type="InterPro" id="IPR006264">
    <property type="entry name" value="EPSP_synthase"/>
</dbReference>
<evidence type="ECO:0000256" key="6">
    <source>
        <dbReference type="ARBA" id="ARBA00022741"/>
    </source>
</evidence>
<dbReference type="PROSITE" id="PS00885">
    <property type="entry name" value="EPSP_SYNTHASE_2"/>
    <property type="match status" value="1"/>
</dbReference>
<protein>
    <recommendedName>
        <fullName evidence="13 14">Multifunctional fusion protein</fullName>
    </recommendedName>
    <domain>
        <recommendedName>
            <fullName evidence="13">3-phosphoshikimate 1-carboxyvinyltransferase</fullName>
            <ecNumber evidence="13">2.5.1.19</ecNumber>
        </recommendedName>
        <alternativeName>
            <fullName evidence="13">5-enolpyruvylshikimate-3-phosphate synthase</fullName>
            <shortName evidence="13">EPSP synthase</shortName>
            <shortName evidence="13">EPSPS</shortName>
        </alternativeName>
    </domain>
    <domain>
        <recommendedName>
            <fullName evidence="14">Cytidylate kinase</fullName>
            <shortName evidence="14">CK</shortName>
            <ecNumber evidence="14">2.7.4.25</ecNumber>
        </recommendedName>
        <alternativeName>
            <fullName evidence="14">Cytidine monophosphate kinase</fullName>
            <shortName evidence="14">CMP kinase</shortName>
        </alternativeName>
    </domain>
</protein>
<dbReference type="NCBIfam" id="NF008816">
    <property type="entry name" value="PRK11860.1"/>
    <property type="match status" value="1"/>
</dbReference>